<comment type="function">
    <text evidence="6">One of the early assembly proteins it binds 23S rRNA. One of the proteins that surrounds the polypeptide exit tunnel on the outside of the ribosome. Forms the main docking site for trigger factor binding to the ribosome.</text>
</comment>
<evidence type="ECO:0000313" key="8">
    <source>
        <dbReference type="EMBL" id="RJF71883.1"/>
    </source>
</evidence>
<dbReference type="GO" id="GO:0005840">
    <property type="term" value="C:ribosome"/>
    <property type="evidence" value="ECO:0007669"/>
    <property type="project" value="UniProtKB-KW"/>
</dbReference>
<dbReference type="GO" id="GO:1990904">
    <property type="term" value="C:ribonucleoprotein complex"/>
    <property type="evidence" value="ECO:0007669"/>
    <property type="project" value="UniProtKB-KW"/>
</dbReference>
<dbReference type="Proteomes" id="UP000286287">
    <property type="component" value="Unassembled WGS sequence"/>
</dbReference>
<evidence type="ECO:0000256" key="5">
    <source>
        <dbReference type="ARBA" id="ARBA00023274"/>
    </source>
</evidence>
<dbReference type="HAMAP" id="MF_01369_B">
    <property type="entry name" value="Ribosomal_uL23_B"/>
    <property type="match status" value="1"/>
</dbReference>
<dbReference type="GO" id="GO:0019843">
    <property type="term" value="F:rRNA binding"/>
    <property type="evidence" value="ECO:0007669"/>
    <property type="project" value="UniProtKB-UniRule"/>
</dbReference>
<dbReference type="PANTHER" id="PTHR11620">
    <property type="entry name" value="60S RIBOSOMAL PROTEIN L23A"/>
    <property type="match status" value="1"/>
</dbReference>
<comment type="subunit">
    <text evidence="6">Part of the 50S ribosomal subunit. Contacts protein L29, and trigger factor when it is bound to the ribosome.</text>
</comment>
<dbReference type="Pfam" id="PF00276">
    <property type="entry name" value="Ribosomal_L23"/>
    <property type="match status" value="1"/>
</dbReference>
<evidence type="ECO:0000256" key="3">
    <source>
        <dbReference type="ARBA" id="ARBA00022884"/>
    </source>
</evidence>
<dbReference type="FunFam" id="3.30.70.330:FF:000001">
    <property type="entry name" value="50S ribosomal protein L23"/>
    <property type="match status" value="1"/>
</dbReference>
<reference evidence="8 9" key="1">
    <citation type="submission" date="2018-09" db="EMBL/GenBank/DDBJ databases">
        <authorList>
            <person name="Zhu H."/>
        </authorList>
    </citation>
    <scope>NUCLEOTIDE SEQUENCE [LARGE SCALE GENOMIC DNA]</scope>
    <source>
        <strain evidence="8 9">K2S05-167</strain>
    </source>
</reference>
<dbReference type="RefSeq" id="WP_119763477.1">
    <property type="nucleotide sequence ID" value="NZ_QYUJ01000014.1"/>
</dbReference>
<comment type="similarity">
    <text evidence="1 6 7">Belongs to the universal ribosomal protein uL23 family.</text>
</comment>
<dbReference type="NCBIfam" id="NF004363">
    <property type="entry name" value="PRK05738.2-4"/>
    <property type="match status" value="1"/>
</dbReference>
<keyword evidence="4 6" id="KW-0689">Ribosomal protein</keyword>
<sequence length="100" mass="10984">MSHYDIIQAPVFSEKAFAGMERGAYTFWVSPKATKTDIKAAIQKAFDVKVIGISTANVPGKRKRVGKFIGQRNDRKKAIVRLAEGQKIEALEAMMGQGQG</sequence>
<accession>A0A418V6Z0</accession>
<evidence type="ECO:0000256" key="4">
    <source>
        <dbReference type="ARBA" id="ARBA00022980"/>
    </source>
</evidence>
<dbReference type="OrthoDB" id="9793353at2"/>
<dbReference type="EMBL" id="QYUJ01000014">
    <property type="protein sequence ID" value="RJF71883.1"/>
    <property type="molecule type" value="Genomic_DNA"/>
</dbReference>
<evidence type="ECO:0000256" key="1">
    <source>
        <dbReference type="ARBA" id="ARBA00006700"/>
    </source>
</evidence>
<keyword evidence="9" id="KW-1185">Reference proteome</keyword>
<dbReference type="InterPro" id="IPR013025">
    <property type="entry name" value="Ribosomal_uL23-like"/>
</dbReference>
<keyword evidence="5 6" id="KW-0687">Ribonucleoprotein</keyword>
<dbReference type="InterPro" id="IPR012677">
    <property type="entry name" value="Nucleotide-bd_a/b_plait_sf"/>
</dbReference>
<evidence type="ECO:0000256" key="7">
    <source>
        <dbReference type="RuleBase" id="RU003934"/>
    </source>
</evidence>
<evidence type="ECO:0000256" key="2">
    <source>
        <dbReference type="ARBA" id="ARBA00022730"/>
    </source>
</evidence>
<dbReference type="Gene3D" id="3.30.70.330">
    <property type="match status" value="1"/>
</dbReference>
<keyword evidence="2 6" id="KW-0699">rRNA-binding</keyword>
<keyword evidence="3 6" id="KW-0694">RNA-binding</keyword>
<dbReference type="NCBIfam" id="NF004366">
    <property type="entry name" value="PRK05738.3-2"/>
    <property type="match status" value="1"/>
</dbReference>
<dbReference type="InterPro" id="IPR012678">
    <property type="entry name" value="Ribosomal_uL23/eL15/eS24_sf"/>
</dbReference>
<organism evidence="8 9">
    <name type="scientific">Deinococcus cavernae</name>
    <dbReference type="NCBI Taxonomy" id="2320857"/>
    <lineage>
        <taxon>Bacteria</taxon>
        <taxon>Thermotogati</taxon>
        <taxon>Deinococcota</taxon>
        <taxon>Deinococci</taxon>
        <taxon>Deinococcales</taxon>
        <taxon>Deinococcaceae</taxon>
        <taxon>Deinococcus</taxon>
    </lineage>
</organism>
<gene>
    <name evidence="6" type="primary">rplW</name>
    <name evidence="8" type="ORF">D3875_10230</name>
</gene>
<comment type="caution">
    <text evidence="8">The sequence shown here is derived from an EMBL/GenBank/DDBJ whole genome shotgun (WGS) entry which is preliminary data.</text>
</comment>
<evidence type="ECO:0000313" key="9">
    <source>
        <dbReference type="Proteomes" id="UP000286287"/>
    </source>
</evidence>
<dbReference type="PROSITE" id="PS00050">
    <property type="entry name" value="RIBOSOMAL_L23"/>
    <property type="match status" value="1"/>
</dbReference>
<evidence type="ECO:0000256" key="6">
    <source>
        <dbReference type="HAMAP-Rule" id="MF_01369"/>
    </source>
</evidence>
<proteinExistence type="inferred from homology"/>
<dbReference type="InterPro" id="IPR001014">
    <property type="entry name" value="Ribosomal_uL23_CS"/>
</dbReference>
<dbReference type="AlphaFoldDB" id="A0A418V6Z0"/>
<name>A0A418V6Z0_9DEIO</name>
<dbReference type="GO" id="GO:0003735">
    <property type="term" value="F:structural constituent of ribosome"/>
    <property type="evidence" value="ECO:0007669"/>
    <property type="project" value="InterPro"/>
</dbReference>
<dbReference type="SUPFAM" id="SSF54189">
    <property type="entry name" value="Ribosomal proteins S24e, L23 and L15e"/>
    <property type="match status" value="1"/>
</dbReference>
<protein>
    <recommendedName>
        <fullName evidence="6">Large ribosomal subunit protein uL23</fullName>
    </recommendedName>
</protein>
<dbReference type="GO" id="GO:0006412">
    <property type="term" value="P:translation"/>
    <property type="evidence" value="ECO:0007669"/>
    <property type="project" value="UniProtKB-UniRule"/>
</dbReference>